<keyword evidence="2" id="KW-1003">Cell membrane</keyword>
<gene>
    <name evidence="8" type="ORF">DFO73_11082</name>
</gene>
<feature type="domain" description="Metallo-beta-lactamase" evidence="7">
    <location>
        <begin position="514"/>
        <end position="725"/>
    </location>
</feature>
<dbReference type="CDD" id="cd07731">
    <property type="entry name" value="ComA-like_MBL-fold"/>
    <property type="match status" value="1"/>
</dbReference>
<feature type="transmembrane region" description="Helical" evidence="6">
    <location>
        <begin position="304"/>
        <end position="322"/>
    </location>
</feature>
<feature type="transmembrane region" description="Helical" evidence="6">
    <location>
        <begin position="387"/>
        <end position="415"/>
    </location>
</feature>
<evidence type="ECO:0000256" key="5">
    <source>
        <dbReference type="ARBA" id="ARBA00023136"/>
    </source>
</evidence>
<dbReference type="PANTHER" id="PTHR30619">
    <property type="entry name" value="DNA INTERNALIZATION/COMPETENCE PROTEIN COMEC/REC2"/>
    <property type="match status" value="1"/>
</dbReference>
<dbReference type="InterPro" id="IPR004477">
    <property type="entry name" value="ComEC_N"/>
</dbReference>
<evidence type="ECO:0000313" key="9">
    <source>
        <dbReference type="Proteomes" id="UP000247150"/>
    </source>
</evidence>
<dbReference type="AlphaFoldDB" id="A0A2V2ZQA2"/>
<comment type="caution">
    <text evidence="8">The sequence shown here is derived from an EMBL/GenBank/DDBJ whole genome shotgun (WGS) entry which is preliminary data.</text>
</comment>
<keyword evidence="3 6" id="KW-0812">Transmembrane</keyword>
<evidence type="ECO:0000256" key="6">
    <source>
        <dbReference type="SAM" id="Phobius"/>
    </source>
</evidence>
<dbReference type="InterPro" id="IPR004797">
    <property type="entry name" value="Competence_ComEC/Rec2"/>
</dbReference>
<feature type="transmembrane region" description="Helical" evidence="6">
    <location>
        <begin position="481"/>
        <end position="501"/>
    </location>
</feature>
<dbReference type="Proteomes" id="UP000247150">
    <property type="component" value="Unassembled WGS sequence"/>
</dbReference>
<dbReference type="InterPro" id="IPR001279">
    <property type="entry name" value="Metallo-B-lactamas"/>
</dbReference>
<dbReference type="GO" id="GO:0005886">
    <property type="term" value="C:plasma membrane"/>
    <property type="evidence" value="ECO:0007669"/>
    <property type="project" value="UniProtKB-SubCell"/>
</dbReference>
<evidence type="ECO:0000256" key="4">
    <source>
        <dbReference type="ARBA" id="ARBA00022989"/>
    </source>
</evidence>
<dbReference type="Pfam" id="PF00753">
    <property type="entry name" value="Lactamase_B"/>
    <property type="match status" value="1"/>
</dbReference>
<dbReference type="InterPro" id="IPR036866">
    <property type="entry name" value="RibonucZ/Hydroxyglut_hydro"/>
</dbReference>
<reference evidence="8 9" key="1">
    <citation type="submission" date="2018-05" db="EMBL/GenBank/DDBJ databases">
        <title>Freshwater and sediment microbial communities from various areas in North America, analyzing microbe dynamics in response to fracking.</title>
        <authorList>
            <person name="Lamendella R."/>
        </authorList>
    </citation>
    <scope>NUCLEOTIDE SEQUENCE [LARGE SCALE GENOMIC DNA]</scope>
    <source>
        <strain evidence="8 9">15_TX</strain>
    </source>
</reference>
<feature type="transmembrane region" description="Helical" evidence="6">
    <location>
        <begin position="6"/>
        <end position="37"/>
    </location>
</feature>
<proteinExistence type="predicted"/>
<evidence type="ECO:0000256" key="3">
    <source>
        <dbReference type="ARBA" id="ARBA00022692"/>
    </source>
</evidence>
<feature type="transmembrane region" description="Helical" evidence="6">
    <location>
        <begin position="449"/>
        <end position="469"/>
    </location>
</feature>
<dbReference type="Pfam" id="PF13567">
    <property type="entry name" value="DUF4131"/>
    <property type="match status" value="1"/>
</dbReference>
<dbReference type="SMART" id="SM00849">
    <property type="entry name" value="Lactamase_B"/>
    <property type="match status" value="1"/>
</dbReference>
<feature type="transmembrane region" description="Helical" evidence="6">
    <location>
        <begin position="268"/>
        <end position="298"/>
    </location>
</feature>
<dbReference type="PANTHER" id="PTHR30619:SF1">
    <property type="entry name" value="RECOMBINATION PROTEIN 2"/>
    <property type="match status" value="1"/>
</dbReference>
<feature type="transmembrane region" description="Helical" evidence="6">
    <location>
        <begin position="233"/>
        <end position="256"/>
    </location>
</feature>
<dbReference type="GO" id="GO:0030420">
    <property type="term" value="P:establishment of competence for transformation"/>
    <property type="evidence" value="ECO:0007669"/>
    <property type="project" value="InterPro"/>
</dbReference>
<accession>A0A2V2ZQA2</accession>
<keyword evidence="5 6" id="KW-0472">Membrane</keyword>
<dbReference type="Pfam" id="PF03772">
    <property type="entry name" value="Competence"/>
    <property type="match status" value="1"/>
</dbReference>
<dbReference type="Gene3D" id="3.60.15.10">
    <property type="entry name" value="Ribonuclease Z/Hydroxyacylglutathione hydrolase-like"/>
    <property type="match status" value="1"/>
</dbReference>
<evidence type="ECO:0000259" key="7">
    <source>
        <dbReference type="SMART" id="SM00849"/>
    </source>
</evidence>
<dbReference type="OrthoDB" id="9761531at2"/>
<organism evidence="8 9">
    <name type="scientific">Cytobacillus oceanisediminis</name>
    <dbReference type="NCBI Taxonomy" id="665099"/>
    <lineage>
        <taxon>Bacteria</taxon>
        <taxon>Bacillati</taxon>
        <taxon>Bacillota</taxon>
        <taxon>Bacilli</taxon>
        <taxon>Bacillales</taxon>
        <taxon>Bacillaceae</taxon>
        <taxon>Cytobacillus</taxon>
    </lineage>
</organism>
<name>A0A2V2ZQA2_9BACI</name>
<dbReference type="NCBIfam" id="TIGR00361">
    <property type="entry name" value="ComEC_Rec2"/>
    <property type="match status" value="1"/>
</dbReference>
<keyword evidence="4 6" id="KW-1133">Transmembrane helix</keyword>
<dbReference type="EMBL" id="QGTW01000010">
    <property type="protein sequence ID" value="PWW26511.1"/>
    <property type="molecule type" value="Genomic_DNA"/>
</dbReference>
<protein>
    <submittedName>
        <fullName evidence="8">Competence protein ComEC</fullName>
    </submittedName>
</protein>
<evidence type="ECO:0000313" key="8">
    <source>
        <dbReference type="EMBL" id="PWW26511.1"/>
    </source>
</evidence>
<feature type="transmembrane region" description="Helical" evidence="6">
    <location>
        <begin position="356"/>
        <end position="380"/>
    </location>
</feature>
<dbReference type="InterPro" id="IPR052159">
    <property type="entry name" value="Competence_DNA_uptake"/>
</dbReference>
<dbReference type="NCBIfam" id="TIGR00360">
    <property type="entry name" value="ComEC_N-term"/>
    <property type="match status" value="1"/>
</dbReference>
<evidence type="ECO:0000256" key="2">
    <source>
        <dbReference type="ARBA" id="ARBA00022475"/>
    </source>
</evidence>
<comment type="subcellular location">
    <subcellularLocation>
        <location evidence="1">Cell membrane</location>
        <topology evidence="1">Multi-pass membrane protein</topology>
    </subcellularLocation>
</comment>
<feature type="transmembrane region" description="Helical" evidence="6">
    <location>
        <begin position="49"/>
        <end position="65"/>
    </location>
</feature>
<sequence>MKGRWIYVAAASFFGILTAFFKMAVFIFIMIIAAFLFYKRNILTQKQSGLLLIIFLFFLFRSVIAEDQNVTQLAGDETLFEVRIKEAVRIDGDQLTVLVETVSNERLMAKYKIKSEKEEKILSSYLRVGLACKVSGNLQIPPTAKNPNAFSYKEYLNHNKIFWILEIKQLFLSDCSNRENSLPLLLLKIREMGTSYLLKHFPEKTASIAVALIFGDRDFIDHDILESYQRLGIIHLLAISGLHVGLLAGMFFLAGIRAGITREKMTSVLILILPGYALITGAAPSVIRAVFMMLLVLFARKLKLTVLIIDVFAIVFIIYLFISPHILFNAGFQLSFAVSLSLILSAPLILKRFSSPFAIILAVSFICQIAAIPILLWHFFEVSIISVFANLIFVPMFSSLVLPVILILFFLHLLMGGKSAFLLIPFDKFINLIDYLAEKLSGIPYTSLVLGRPSVLVLLLYVFIIPAFFSSWETAKGKKPFLLSCLLPLLAVMIHFFTTAISPNGEVTFIDVGQGDSILVKLPYGKGNYLIDTGGTVRFQTEEWKMRNDPYEVGKDTVVPFLKSKGISTIDKLILTHGDMDHIGGAAAVIDEIRVKAVILPIASEISEFEQELIHKAKKSNSKVLYSKAGDRWTEGESLFQILSPPEGVKIERNDGSIVLYAKLGGLSWLFTGDLESEGEKRLVQTYPNLKIDVLKAGHHGSKTSSTDLFLSSVLPQIAIISAGENNRYGHPHTDVISRLASRNIRILRTDEHGAVTYIFKGNSGTFYVQLP</sequence>
<dbReference type="SUPFAM" id="SSF56281">
    <property type="entry name" value="Metallo-hydrolase/oxidoreductase"/>
    <property type="match status" value="1"/>
</dbReference>
<dbReference type="InterPro" id="IPR025405">
    <property type="entry name" value="DUF4131"/>
</dbReference>
<dbReference type="InterPro" id="IPR035681">
    <property type="entry name" value="ComA-like_MBL"/>
</dbReference>
<dbReference type="RefSeq" id="WP_110066100.1">
    <property type="nucleotide sequence ID" value="NZ_QGTW01000010.1"/>
</dbReference>
<evidence type="ECO:0000256" key="1">
    <source>
        <dbReference type="ARBA" id="ARBA00004651"/>
    </source>
</evidence>